<reference evidence="2 3" key="1">
    <citation type="submission" date="2014-03" db="EMBL/GenBank/DDBJ databases">
        <title>Bradyrhizobium valentinum sp. nov., isolated from effective nodules of Lupinus mariae-josephae, a lupine endemic of basic-lime soils in Eastern Spain.</title>
        <authorList>
            <person name="Duran D."/>
            <person name="Rey L."/>
            <person name="Navarro A."/>
            <person name="Busquets A."/>
            <person name="Imperial J."/>
            <person name="Ruiz-Argueso T."/>
        </authorList>
    </citation>
    <scope>NUCLEOTIDE SEQUENCE [LARGE SCALE GENOMIC DNA]</scope>
    <source>
        <strain evidence="2 3">CCBAU 23086</strain>
    </source>
</reference>
<feature type="region of interest" description="Disordered" evidence="1">
    <location>
        <begin position="48"/>
        <end position="81"/>
    </location>
</feature>
<dbReference type="EMBL" id="LLYB01000083">
    <property type="protein sequence ID" value="KRR20999.1"/>
    <property type="molecule type" value="Genomic_DNA"/>
</dbReference>
<dbReference type="RefSeq" id="WP_057860187.1">
    <property type="nucleotide sequence ID" value="NZ_LLYB01000083.1"/>
</dbReference>
<proteinExistence type="predicted"/>
<evidence type="ECO:0008006" key="4">
    <source>
        <dbReference type="Google" id="ProtNLM"/>
    </source>
</evidence>
<dbReference type="InterPro" id="IPR018691">
    <property type="entry name" value="DUF2188"/>
</dbReference>
<evidence type="ECO:0000313" key="2">
    <source>
        <dbReference type="EMBL" id="KRR20999.1"/>
    </source>
</evidence>
<organism evidence="2 3">
    <name type="scientific">Bradyrhizobium lablabi</name>
    <dbReference type="NCBI Taxonomy" id="722472"/>
    <lineage>
        <taxon>Bacteria</taxon>
        <taxon>Pseudomonadati</taxon>
        <taxon>Pseudomonadota</taxon>
        <taxon>Alphaproteobacteria</taxon>
        <taxon>Hyphomicrobiales</taxon>
        <taxon>Nitrobacteraceae</taxon>
        <taxon>Bradyrhizobium</taxon>
    </lineage>
</organism>
<dbReference type="OrthoDB" id="7871279at2"/>
<feature type="region of interest" description="Disordered" evidence="1">
    <location>
        <begin position="1"/>
        <end position="22"/>
    </location>
</feature>
<evidence type="ECO:0000256" key="1">
    <source>
        <dbReference type="SAM" id="MobiDB-lite"/>
    </source>
</evidence>
<dbReference type="Proteomes" id="UP000051660">
    <property type="component" value="Unassembled WGS sequence"/>
</dbReference>
<protein>
    <recommendedName>
        <fullName evidence="4">DUF2188 domain-containing protein</fullName>
    </recommendedName>
</protein>
<comment type="caution">
    <text evidence="2">The sequence shown here is derived from an EMBL/GenBank/DDBJ whole genome shotgun (WGS) entry which is preliminary data.</text>
</comment>
<feature type="compositionally biased region" description="Basic and acidic residues" evidence="1">
    <location>
        <begin position="12"/>
        <end position="22"/>
    </location>
</feature>
<name>A0A0R3MLA0_9BRAD</name>
<dbReference type="Pfam" id="PF09954">
    <property type="entry name" value="DUF2188"/>
    <property type="match status" value="1"/>
</dbReference>
<evidence type="ECO:0000313" key="3">
    <source>
        <dbReference type="Proteomes" id="UP000051660"/>
    </source>
</evidence>
<accession>A0A0R3MLA0</accession>
<dbReference type="AlphaFoldDB" id="A0A0R3MLA0"/>
<gene>
    <name evidence="2" type="ORF">CQ14_35990</name>
</gene>
<feature type="compositionally biased region" description="Basic and acidic residues" evidence="1">
    <location>
        <begin position="56"/>
        <end position="81"/>
    </location>
</feature>
<sequence>MTKLPKYTLSHSDNRDRWELRQDKTHQLVKSFDTKADATAGGALSRALGQQGGSVKIEKLSGRYQEERTFPRSADPRKSKG</sequence>